<dbReference type="EnsemblPlants" id="Solyc06g042990.1.1">
    <property type="protein sequence ID" value="Solyc06g042990.1.1.1"/>
    <property type="gene ID" value="Solyc06g042990.1"/>
</dbReference>
<evidence type="ECO:0000256" key="14">
    <source>
        <dbReference type="ARBA" id="ARBA00023310"/>
    </source>
</evidence>
<keyword evidence="10" id="KW-1133">Transmembrane helix</keyword>
<name>A0A3Q7GS10_SOLLC</name>
<comment type="subcellular location">
    <subcellularLocation>
        <location evidence="2">Mitochondrion membrane</location>
        <topology evidence="2">Single-pass membrane protein</topology>
    </subcellularLocation>
</comment>
<keyword evidence="9" id="KW-0375">Hydrogen ion transport</keyword>
<evidence type="ECO:0000313" key="15">
    <source>
        <dbReference type="EnsemblPlants" id="Solyc06g042990.1.1.1"/>
    </source>
</evidence>
<accession>A0A3Q7GS10</accession>
<dbReference type="AlphaFoldDB" id="A0A3Q7GS10"/>
<dbReference type="InterPro" id="IPR044988">
    <property type="entry name" value="MI25_plants"/>
</dbReference>
<evidence type="ECO:0000256" key="1">
    <source>
        <dbReference type="ARBA" id="ARBA00003096"/>
    </source>
</evidence>
<keyword evidence="13" id="KW-0472">Membrane</keyword>
<organism evidence="15">
    <name type="scientific">Solanum lycopersicum</name>
    <name type="common">Tomato</name>
    <name type="synonym">Lycopersicon esculentum</name>
    <dbReference type="NCBI Taxonomy" id="4081"/>
    <lineage>
        <taxon>Eukaryota</taxon>
        <taxon>Viridiplantae</taxon>
        <taxon>Streptophyta</taxon>
        <taxon>Embryophyta</taxon>
        <taxon>Tracheophyta</taxon>
        <taxon>Spermatophyta</taxon>
        <taxon>Magnoliopsida</taxon>
        <taxon>eudicotyledons</taxon>
        <taxon>Gunneridae</taxon>
        <taxon>Pentapetalae</taxon>
        <taxon>asterids</taxon>
        <taxon>lamiids</taxon>
        <taxon>Solanales</taxon>
        <taxon>Solanaceae</taxon>
        <taxon>Solanoideae</taxon>
        <taxon>Solaneae</taxon>
        <taxon>Solanum</taxon>
        <taxon>Solanum subgen. Lycopersicon</taxon>
    </lineage>
</organism>
<keyword evidence="11" id="KW-0406">Ion transport</keyword>
<dbReference type="Pfam" id="PF05405">
    <property type="entry name" value="Mt_ATP-synt_B"/>
    <property type="match status" value="1"/>
</dbReference>
<dbReference type="InParanoid" id="A0A3Q7GS10"/>
<keyword evidence="12" id="KW-0496">Mitochondrion</keyword>
<evidence type="ECO:0000256" key="6">
    <source>
        <dbReference type="ARBA" id="ARBA00022448"/>
    </source>
</evidence>
<reference evidence="15" key="2">
    <citation type="submission" date="2019-01" db="UniProtKB">
        <authorList>
            <consortium name="EnsemblPlants"/>
        </authorList>
    </citation>
    <scope>IDENTIFICATION</scope>
    <source>
        <strain evidence="15">cv. Heinz 1706</strain>
    </source>
</reference>
<dbReference type="GO" id="GO:0045259">
    <property type="term" value="C:proton-transporting ATP synthase complex"/>
    <property type="evidence" value="ECO:0007669"/>
    <property type="project" value="UniProtKB-KW"/>
</dbReference>
<reference evidence="15" key="1">
    <citation type="journal article" date="2012" name="Nature">
        <title>The tomato genome sequence provides insights into fleshy fruit evolution.</title>
        <authorList>
            <consortium name="Tomato Genome Consortium"/>
        </authorList>
    </citation>
    <scope>NUCLEOTIDE SEQUENCE [LARGE SCALE GENOMIC DNA]</scope>
    <source>
        <strain evidence="15">cv. Heinz 1706</strain>
    </source>
</reference>
<protein>
    <recommendedName>
        <fullName evidence="5">ATP synthase protein MI25</fullName>
    </recommendedName>
</protein>
<comment type="subunit">
    <text evidence="4">F-type ATPases have 2 components, CF(1) - the catalytic core - and CF(0) - the membrane proton channel. CF(1) has five subunits: alpha(3), beta(3), gamma(1), delta(1), epsilon(1). CF(0) has three main subunits: a, b and c.</text>
</comment>
<dbReference type="GO" id="GO:0015986">
    <property type="term" value="P:proton motive force-driven ATP synthesis"/>
    <property type="evidence" value="ECO:0007669"/>
    <property type="project" value="InterPro"/>
</dbReference>
<evidence type="ECO:0000256" key="10">
    <source>
        <dbReference type="ARBA" id="ARBA00022989"/>
    </source>
</evidence>
<keyword evidence="8" id="KW-0812">Transmembrane</keyword>
<dbReference type="OMA" id="HCAPKCE"/>
<evidence type="ECO:0000256" key="11">
    <source>
        <dbReference type="ARBA" id="ARBA00023065"/>
    </source>
</evidence>
<keyword evidence="14" id="KW-0066">ATP synthesis</keyword>
<keyword evidence="7" id="KW-0138">CF(0)</keyword>
<dbReference type="Proteomes" id="UP000004994">
    <property type="component" value="Chromosome 6"/>
</dbReference>
<dbReference type="PaxDb" id="4081-Solyc06g042990.1.1"/>
<evidence type="ECO:0000313" key="16">
    <source>
        <dbReference type="Proteomes" id="UP000004994"/>
    </source>
</evidence>
<evidence type="ECO:0000256" key="9">
    <source>
        <dbReference type="ARBA" id="ARBA00022781"/>
    </source>
</evidence>
<evidence type="ECO:0000256" key="4">
    <source>
        <dbReference type="ARBA" id="ARBA00011648"/>
    </source>
</evidence>
<sequence length="68" mass="7724">MTRCVPKCKNTVQALLCRNLNFKLATLPNATSSSRIPLRNDIVIKMQILVGKGSCHMYNSKEERVEFI</sequence>
<dbReference type="PANTHER" id="PTHR37774:SF4">
    <property type="entry name" value="ATP SYNTHASE PROTEIN MI25"/>
    <property type="match status" value="1"/>
</dbReference>
<proteinExistence type="inferred from homology"/>
<evidence type="ECO:0000256" key="13">
    <source>
        <dbReference type="ARBA" id="ARBA00023136"/>
    </source>
</evidence>
<evidence type="ECO:0000256" key="5">
    <source>
        <dbReference type="ARBA" id="ARBA00017388"/>
    </source>
</evidence>
<evidence type="ECO:0000256" key="12">
    <source>
        <dbReference type="ARBA" id="ARBA00023128"/>
    </source>
</evidence>
<comment type="similarity">
    <text evidence="3">Belongs to the ATPase protein MI25 family.</text>
</comment>
<evidence type="ECO:0000256" key="3">
    <source>
        <dbReference type="ARBA" id="ARBA00009281"/>
    </source>
</evidence>
<dbReference type="PANTHER" id="PTHR37774">
    <property type="entry name" value="ATP SYNTHASE PROTEIN MI25-RELATED"/>
    <property type="match status" value="1"/>
</dbReference>
<dbReference type="STRING" id="4081.A0A3Q7GS10"/>
<dbReference type="InterPro" id="IPR008688">
    <property type="entry name" value="ATP_synth_Bsub_B/MI25"/>
</dbReference>
<dbReference type="GO" id="GO:0031966">
    <property type="term" value="C:mitochondrial membrane"/>
    <property type="evidence" value="ECO:0007669"/>
    <property type="project" value="UniProtKB-SubCell"/>
</dbReference>
<dbReference type="GO" id="GO:0015078">
    <property type="term" value="F:proton transmembrane transporter activity"/>
    <property type="evidence" value="ECO:0007669"/>
    <property type="project" value="InterPro"/>
</dbReference>
<evidence type="ECO:0000256" key="7">
    <source>
        <dbReference type="ARBA" id="ARBA00022547"/>
    </source>
</evidence>
<evidence type="ECO:0000256" key="8">
    <source>
        <dbReference type="ARBA" id="ARBA00022692"/>
    </source>
</evidence>
<dbReference type="Gramene" id="Solyc06g042990.1.1">
    <property type="protein sequence ID" value="Solyc06g042990.1.1.1"/>
    <property type="gene ID" value="Solyc06g042990.1"/>
</dbReference>
<comment type="function">
    <text evidence="1">This is one of the chains of the nonenzymatic component (CF(0) subunit) of the mitochondrial ATPase complex.</text>
</comment>
<keyword evidence="16" id="KW-1185">Reference proteome</keyword>
<evidence type="ECO:0000256" key="2">
    <source>
        <dbReference type="ARBA" id="ARBA00004304"/>
    </source>
</evidence>
<keyword evidence="6" id="KW-0813">Transport</keyword>